<feature type="compositionally biased region" description="Polar residues" evidence="1">
    <location>
        <begin position="125"/>
        <end position="139"/>
    </location>
</feature>
<accession>A0A5S6QQN8</accession>
<proteinExistence type="predicted"/>
<organism evidence="2 3">
    <name type="scientific">Trichuris muris</name>
    <name type="common">Mouse whipworm</name>
    <dbReference type="NCBI Taxonomy" id="70415"/>
    <lineage>
        <taxon>Eukaryota</taxon>
        <taxon>Metazoa</taxon>
        <taxon>Ecdysozoa</taxon>
        <taxon>Nematoda</taxon>
        <taxon>Enoplea</taxon>
        <taxon>Dorylaimia</taxon>
        <taxon>Trichinellida</taxon>
        <taxon>Trichuridae</taxon>
        <taxon>Trichuris</taxon>
    </lineage>
</organism>
<dbReference type="Proteomes" id="UP000046395">
    <property type="component" value="Unassembled WGS sequence"/>
</dbReference>
<dbReference type="AlphaFoldDB" id="A0A5S6QQN8"/>
<keyword evidence="2" id="KW-1185">Reference proteome</keyword>
<protein>
    <submittedName>
        <fullName evidence="3">Uncharacterized protein</fullName>
    </submittedName>
</protein>
<dbReference type="WBParaSite" id="TMUE_2000009202.1">
    <property type="protein sequence ID" value="TMUE_2000009202.1"/>
    <property type="gene ID" value="WBGene00300541"/>
</dbReference>
<evidence type="ECO:0000313" key="3">
    <source>
        <dbReference type="WBParaSite" id="TMUE_2000009202.1"/>
    </source>
</evidence>
<evidence type="ECO:0000256" key="1">
    <source>
        <dbReference type="SAM" id="MobiDB-lite"/>
    </source>
</evidence>
<reference evidence="3" key="1">
    <citation type="submission" date="2019-12" db="UniProtKB">
        <authorList>
            <consortium name="WormBaseParasite"/>
        </authorList>
    </citation>
    <scope>IDENTIFICATION</scope>
</reference>
<sequence>MRNVGRLFKKGHFKTAETKGMTRNWDAAVPDTDDVDCDESGTTLFSLNKSGCQPGCHGESGQTWSLANGKLAMPLLGQGNEQGNPSRQRVTKVVASGGRCPRTRKSPMLTNGARQRRRRDEGNFLSLQGLSTRSAAGGT</sequence>
<evidence type="ECO:0000313" key="2">
    <source>
        <dbReference type="Proteomes" id="UP000046395"/>
    </source>
</evidence>
<name>A0A5S6QQN8_TRIMR</name>
<feature type="region of interest" description="Disordered" evidence="1">
    <location>
        <begin position="94"/>
        <end position="139"/>
    </location>
</feature>